<dbReference type="EMBL" id="RXIC02000022">
    <property type="protein sequence ID" value="KAB1217480.1"/>
    <property type="molecule type" value="Genomic_DNA"/>
</dbReference>
<dbReference type="InterPro" id="IPR036047">
    <property type="entry name" value="F-box-like_dom_sf"/>
</dbReference>
<proteinExistence type="predicted"/>
<evidence type="ECO:0000313" key="3">
    <source>
        <dbReference type="Proteomes" id="UP000516437"/>
    </source>
</evidence>
<dbReference type="OrthoDB" id="509497at2759"/>
<keyword evidence="3" id="KW-1185">Reference proteome</keyword>
<organism evidence="2 3">
    <name type="scientific">Morella rubra</name>
    <name type="common">Chinese bayberry</name>
    <dbReference type="NCBI Taxonomy" id="262757"/>
    <lineage>
        <taxon>Eukaryota</taxon>
        <taxon>Viridiplantae</taxon>
        <taxon>Streptophyta</taxon>
        <taxon>Embryophyta</taxon>
        <taxon>Tracheophyta</taxon>
        <taxon>Spermatophyta</taxon>
        <taxon>Magnoliopsida</taxon>
        <taxon>eudicotyledons</taxon>
        <taxon>Gunneridae</taxon>
        <taxon>Pentapetalae</taxon>
        <taxon>rosids</taxon>
        <taxon>fabids</taxon>
        <taxon>Fagales</taxon>
        <taxon>Myricaceae</taxon>
        <taxon>Morella</taxon>
    </lineage>
</organism>
<gene>
    <name evidence="2" type="ORF">CJ030_MR4G008738</name>
</gene>
<comment type="caution">
    <text evidence="2">The sequence shown here is derived from an EMBL/GenBank/DDBJ whole genome shotgun (WGS) entry which is preliminary data.</text>
</comment>
<dbReference type="SUPFAM" id="SSF81383">
    <property type="entry name" value="F-box domain"/>
    <property type="match status" value="1"/>
</dbReference>
<dbReference type="PANTHER" id="PTHR14939:SF8">
    <property type="entry name" value="FIST C-DOMAIN DOMAIN-CONTAINING PROTEIN"/>
    <property type="match status" value="1"/>
</dbReference>
<dbReference type="PANTHER" id="PTHR14939">
    <property type="entry name" value="F-BOX ONLY PROTEIN 22"/>
    <property type="match status" value="1"/>
</dbReference>
<dbReference type="GO" id="GO:0000209">
    <property type="term" value="P:protein polyubiquitination"/>
    <property type="evidence" value="ECO:0007669"/>
    <property type="project" value="TreeGrafter"/>
</dbReference>
<dbReference type="AlphaFoldDB" id="A0A6A1W3U0"/>
<dbReference type="Proteomes" id="UP000516437">
    <property type="component" value="Chromosome 4"/>
</dbReference>
<feature type="domain" description="F-box" evidence="1">
    <location>
        <begin position="42"/>
        <end position="71"/>
    </location>
</feature>
<dbReference type="InterPro" id="IPR001810">
    <property type="entry name" value="F-box_dom"/>
</dbReference>
<evidence type="ECO:0000313" key="2">
    <source>
        <dbReference type="EMBL" id="KAB1217480.1"/>
    </source>
</evidence>
<evidence type="ECO:0000259" key="1">
    <source>
        <dbReference type="Pfam" id="PF00646"/>
    </source>
</evidence>
<sequence length="553" mass="59989">MAYNLTGRHPTVIKAQWNCNLEMENCPGRGGGGGGGLSVVNEDVMQNILARLPALSFASAACVNKTWNCVANQILSRPKLASALSLNRSLHVAAKEVLDKVLSEPIRPHFAIACIGSEFNLEEAHQLITEKLGRGTPIVTSSACGIIGVDGPTNELREVKWEYMPDENDPHCQEYNWFSNVNRGIVLVVGYLPGLRGTKEAMVDKFVMDIMDYSESVSGYTSPANIIMFGDRLIDMKPVLAKLDCAMPEETIIVGDPKGCFLFGNGDDSLNGWGDLYFFDAVALVFAGDKEKSPGIGEIEFHLKLSTGVVPFGPQLNAVSVIENNSEFSWLSARVEGHDGILDGQGLLDDINDMMDHAEVRDLYIGVTQQREFSIGSENLGSATSLTFYEVIGGENDCIVVAGVGIKPGDAFLFYHSDSITATSSSDNIHEEFEDLKADSNCTILGHVGDQSDQTEVFGGFIFSCYSLGGTYFGCPNLNTAPFSLNFPNVPLAGVFCGEAIGRDSSYLSSEGEEEDEEDQSFGRCCLHVYSTVYLAMSYVPALPEHCVSHMML</sequence>
<dbReference type="Pfam" id="PF00646">
    <property type="entry name" value="F-box"/>
    <property type="match status" value="1"/>
</dbReference>
<reference evidence="2 3" key="1">
    <citation type="journal article" date="2019" name="Plant Biotechnol. J.">
        <title>The red bayberry genome and genetic basis of sex determination.</title>
        <authorList>
            <person name="Jia H.M."/>
            <person name="Jia H.J."/>
            <person name="Cai Q.L."/>
            <person name="Wang Y."/>
            <person name="Zhao H.B."/>
            <person name="Yang W.F."/>
            <person name="Wang G.Y."/>
            <person name="Li Y.H."/>
            <person name="Zhan D.L."/>
            <person name="Shen Y.T."/>
            <person name="Niu Q.F."/>
            <person name="Chang L."/>
            <person name="Qiu J."/>
            <person name="Zhao L."/>
            <person name="Xie H.B."/>
            <person name="Fu W.Y."/>
            <person name="Jin J."/>
            <person name="Li X.W."/>
            <person name="Jiao Y."/>
            <person name="Zhou C.C."/>
            <person name="Tu T."/>
            <person name="Chai C.Y."/>
            <person name="Gao J.L."/>
            <person name="Fan L.J."/>
            <person name="van de Weg E."/>
            <person name="Wang J.Y."/>
            <person name="Gao Z.S."/>
        </authorList>
    </citation>
    <scope>NUCLEOTIDE SEQUENCE [LARGE SCALE GENOMIC DNA]</scope>
    <source>
        <tissue evidence="2">Leaves</tissue>
    </source>
</reference>
<name>A0A6A1W3U0_9ROSI</name>
<dbReference type="GO" id="GO:0032436">
    <property type="term" value="P:positive regulation of proteasomal ubiquitin-dependent protein catabolic process"/>
    <property type="evidence" value="ECO:0007669"/>
    <property type="project" value="TreeGrafter"/>
</dbReference>
<accession>A0A6A1W3U0</accession>
<protein>
    <recommendedName>
        <fullName evidence="1">F-box domain-containing protein</fullName>
    </recommendedName>
</protein>